<evidence type="ECO:0000313" key="3">
    <source>
        <dbReference type="Proteomes" id="UP001595975"/>
    </source>
</evidence>
<organism evidence="2 3">
    <name type="scientific">Kitasatospora misakiensis</name>
    <dbReference type="NCBI Taxonomy" id="67330"/>
    <lineage>
        <taxon>Bacteria</taxon>
        <taxon>Bacillati</taxon>
        <taxon>Actinomycetota</taxon>
        <taxon>Actinomycetes</taxon>
        <taxon>Kitasatosporales</taxon>
        <taxon>Streptomycetaceae</taxon>
        <taxon>Kitasatospora</taxon>
    </lineage>
</organism>
<dbReference type="InterPro" id="IPR052512">
    <property type="entry name" value="4CMD/NDH-1_regulator"/>
</dbReference>
<dbReference type="EMBL" id="JBHSOF010000011">
    <property type="protein sequence ID" value="MFC5663705.1"/>
    <property type="molecule type" value="Genomic_DNA"/>
</dbReference>
<dbReference type="RefSeq" id="WP_380225374.1">
    <property type="nucleotide sequence ID" value="NZ_JBHSOF010000011.1"/>
</dbReference>
<comment type="caution">
    <text evidence="2">The sequence shown here is derived from an EMBL/GenBank/DDBJ whole genome shotgun (WGS) entry which is preliminary data.</text>
</comment>
<gene>
    <name evidence="2" type="ORF">ACFP3U_12005</name>
</gene>
<protein>
    <submittedName>
        <fullName evidence="2">Carboxymuconolactone decarboxylase family protein</fullName>
    </submittedName>
</protein>
<evidence type="ECO:0000259" key="1">
    <source>
        <dbReference type="Pfam" id="PF02627"/>
    </source>
</evidence>
<evidence type="ECO:0000313" key="2">
    <source>
        <dbReference type="EMBL" id="MFC5663705.1"/>
    </source>
</evidence>
<accession>A0ABW0WZK7</accession>
<dbReference type="Proteomes" id="UP001595975">
    <property type="component" value="Unassembled WGS sequence"/>
</dbReference>
<dbReference type="PANTHER" id="PTHR33570">
    <property type="entry name" value="4-CARBOXYMUCONOLACTONE DECARBOXYLASE FAMILY PROTEIN"/>
    <property type="match status" value="1"/>
</dbReference>
<dbReference type="InterPro" id="IPR003779">
    <property type="entry name" value="CMD-like"/>
</dbReference>
<feature type="domain" description="Carboxymuconolactone decarboxylase-like" evidence="1">
    <location>
        <begin position="37"/>
        <end position="121"/>
    </location>
</feature>
<dbReference type="InterPro" id="IPR029032">
    <property type="entry name" value="AhpD-like"/>
</dbReference>
<proteinExistence type="predicted"/>
<dbReference type="Gene3D" id="1.20.1290.10">
    <property type="entry name" value="AhpD-like"/>
    <property type="match status" value="1"/>
</dbReference>
<sequence length="130" mass="13618">MSTPQSADDRLGRGLAELARITGGHTPHLDAVDGIAPDLARYAVEFAFGDIYARGGLTTPERQLITLGVLAALGDAEPQLAAHVRAAFTVGLTVEQVVEAVMHIVPFAGFPRALNAMTVVERIVAETATA</sequence>
<keyword evidence="3" id="KW-1185">Reference proteome</keyword>
<dbReference type="SUPFAM" id="SSF69118">
    <property type="entry name" value="AhpD-like"/>
    <property type="match status" value="1"/>
</dbReference>
<dbReference type="PANTHER" id="PTHR33570:SF2">
    <property type="entry name" value="CARBOXYMUCONOLACTONE DECARBOXYLASE-LIKE DOMAIN-CONTAINING PROTEIN"/>
    <property type="match status" value="1"/>
</dbReference>
<dbReference type="Pfam" id="PF02627">
    <property type="entry name" value="CMD"/>
    <property type="match status" value="1"/>
</dbReference>
<name>A0ABW0WZK7_9ACTN</name>
<reference evidence="3" key="1">
    <citation type="journal article" date="2019" name="Int. J. Syst. Evol. Microbiol.">
        <title>The Global Catalogue of Microorganisms (GCM) 10K type strain sequencing project: providing services to taxonomists for standard genome sequencing and annotation.</title>
        <authorList>
            <consortium name="The Broad Institute Genomics Platform"/>
            <consortium name="The Broad Institute Genome Sequencing Center for Infectious Disease"/>
            <person name="Wu L."/>
            <person name="Ma J."/>
        </authorList>
    </citation>
    <scope>NUCLEOTIDE SEQUENCE [LARGE SCALE GENOMIC DNA]</scope>
    <source>
        <strain evidence="3">CGMCC 4.1437</strain>
    </source>
</reference>